<dbReference type="EMBL" id="WIXE01003410">
    <property type="protein sequence ID" value="KAK5983980.1"/>
    <property type="molecule type" value="Genomic_DNA"/>
</dbReference>
<accession>A0AAN8G5C8</accession>
<feature type="compositionally biased region" description="Basic residues" evidence="1">
    <location>
        <begin position="52"/>
        <end position="63"/>
    </location>
</feature>
<keyword evidence="3" id="KW-1185">Reference proteome</keyword>
<feature type="non-terminal residue" evidence="2">
    <location>
        <position position="1"/>
    </location>
</feature>
<organism evidence="2 3">
    <name type="scientific">Trichostrongylus colubriformis</name>
    <name type="common">Black scour worm</name>
    <dbReference type="NCBI Taxonomy" id="6319"/>
    <lineage>
        <taxon>Eukaryota</taxon>
        <taxon>Metazoa</taxon>
        <taxon>Ecdysozoa</taxon>
        <taxon>Nematoda</taxon>
        <taxon>Chromadorea</taxon>
        <taxon>Rhabditida</taxon>
        <taxon>Rhabditina</taxon>
        <taxon>Rhabditomorpha</taxon>
        <taxon>Strongyloidea</taxon>
        <taxon>Trichostrongylidae</taxon>
        <taxon>Trichostrongylus</taxon>
    </lineage>
</organism>
<name>A0AAN8G5C8_TRICO</name>
<gene>
    <name evidence="2" type="ORF">GCK32_011688</name>
</gene>
<dbReference type="Proteomes" id="UP001331761">
    <property type="component" value="Unassembled WGS sequence"/>
</dbReference>
<feature type="region of interest" description="Disordered" evidence="1">
    <location>
        <begin position="48"/>
        <end position="85"/>
    </location>
</feature>
<reference evidence="2 3" key="1">
    <citation type="submission" date="2019-10" db="EMBL/GenBank/DDBJ databases">
        <title>Assembly and Annotation for the nematode Trichostrongylus colubriformis.</title>
        <authorList>
            <person name="Martin J."/>
        </authorList>
    </citation>
    <scope>NUCLEOTIDE SEQUENCE [LARGE SCALE GENOMIC DNA]</scope>
    <source>
        <strain evidence="2">G859</strain>
        <tissue evidence="2">Whole worm</tissue>
    </source>
</reference>
<feature type="non-terminal residue" evidence="2">
    <location>
        <position position="167"/>
    </location>
</feature>
<evidence type="ECO:0000313" key="2">
    <source>
        <dbReference type="EMBL" id="KAK5983980.1"/>
    </source>
</evidence>
<protein>
    <submittedName>
        <fullName evidence="2">Uncharacterized protein</fullName>
    </submittedName>
</protein>
<feature type="compositionally biased region" description="Basic and acidic residues" evidence="1">
    <location>
        <begin position="70"/>
        <end position="79"/>
    </location>
</feature>
<dbReference type="AlphaFoldDB" id="A0AAN8G5C8"/>
<evidence type="ECO:0000256" key="1">
    <source>
        <dbReference type="SAM" id="MobiDB-lite"/>
    </source>
</evidence>
<comment type="caution">
    <text evidence="2">The sequence shown here is derived from an EMBL/GenBank/DDBJ whole genome shotgun (WGS) entry which is preliminary data.</text>
</comment>
<sequence length="167" mass="19021">ILQKKAPEGLPLLEKLVDLLTPNPAEIVEAEKRARSIIIHGIPELGAEFPPSKRRKPRKRRRSMTPTELEQDKQLRSSAKELNQSAPEGEKIFVVFRQQNHIDFQLVHFDTPTMPADVLCFETLGFSLEFIRFIVIYRPPNQSVPDDDQLCNLLSDLCSSSPHVVLL</sequence>
<proteinExistence type="predicted"/>
<evidence type="ECO:0000313" key="3">
    <source>
        <dbReference type="Proteomes" id="UP001331761"/>
    </source>
</evidence>